<organism evidence="4 5">
    <name type="scientific">Zingiber officinale</name>
    <name type="common">Ginger</name>
    <name type="synonym">Amomum zingiber</name>
    <dbReference type="NCBI Taxonomy" id="94328"/>
    <lineage>
        <taxon>Eukaryota</taxon>
        <taxon>Viridiplantae</taxon>
        <taxon>Streptophyta</taxon>
        <taxon>Embryophyta</taxon>
        <taxon>Tracheophyta</taxon>
        <taxon>Spermatophyta</taxon>
        <taxon>Magnoliopsida</taxon>
        <taxon>Liliopsida</taxon>
        <taxon>Zingiberales</taxon>
        <taxon>Zingiberaceae</taxon>
        <taxon>Zingiber</taxon>
    </lineage>
</organism>
<sequence length="411" mass="46661">MLKEEDTCNTLLSQKLEASLRRISFLEIENEQLKREVHRLSTQNALLRGQDSDRRPTFLLKKTQSLACNVASSQEKQLDQNNNTDENSLASDNSTARTRSPRVPKPPPTPSSFSSSSSHSSNVIKGMKPPPPPPPPPPVSWRSGCVAIKAVRRVPEVLELYRSLTKKEGRSDMKAGSLGTPSPTNSREMIGEIENRSAYVLAIKSDVETQAEFINFLTREVENAAYKDIADVEAFVKWLDEELSYLVDERAVLKHFPRWPEQKADAMREAAVGYRELKNLETEALAFHDDRRQPTAVALKRIQALQDKLERGVQSTERARESTGQRFRDFKVPWQWMLDSGIIAQLKSGSMKLAKEYMNRVVTSVKFDALSDEDELMEQGVRFAYRVHQFIGGFDEECHQAFQEMKKLACD</sequence>
<feature type="compositionally biased region" description="Low complexity" evidence="3">
    <location>
        <begin position="111"/>
        <end position="121"/>
    </location>
</feature>
<dbReference type="PANTHER" id="PTHR31342:SF48">
    <property type="entry name" value="CHUP1-LIKE PROTEIN"/>
    <property type="match status" value="1"/>
</dbReference>
<comment type="caution">
    <text evidence="4">The sequence shown here is derived from an EMBL/GenBank/DDBJ whole genome shotgun (WGS) entry which is preliminary data.</text>
</comment>
<gene>
    <name evidence="4" type="ORF">ZIOFF_000917</name>
</gene>
<proteinExistence type="predicted"/>
<dbReference type="PANTHER" id="PTHR31342">
    <property type="entry name" value="PROTEIN CHUP1, CHLOROPLASTIC"/>
    <property type="match status" value="1"/>
</dbReference>
<reference evidence="4 5" key="1">
    <citation type="submission" date="2020-08" db="EMBL/GenBank/DDBJ databases">
        <title>Plant Genome Project.</title>
        <authorList>
            <person name="Zhang R.-G."/>
        </authorList>
    </citation>
    <scope>NUCLEOTIDE SEQUENCE [LARGE SCALE GENOMIC DNA]</scope>
    <source>
        <tissue evidence="4">Rhizome</tissue>
    </source>
</reference>
<dbReference type="Proteomes" id="UP000734854">
    <property type="component" value="Unassembled WGS sequence"/>
</dbReference>
<evidence type="ECO:0008006" key="6">
    <source>
        <dbReference type="Google" id="ProtNLM"/>
    </source>
</evidence>
<dbReference type="GO" id="GO:0072699">
    <property type="term" value="P:protein localization to cortical microtubule cytoskeleton"/>
    <property type="evidence" value="ECO:0007669"/>
    <property type="project" value="TreeGrafter"/>
</dbReference>
<accession>A0A8J5HU74</accession>
<dbReference type="InterPro" id="IPR040265">
    <property type="entry name" value="CHUP1/IPGA1-like"/>
</dbReference>
<dbReference type="GO" id="GO:0055028">
    <property type="term" value="C:cortical microtubule"/>
    <property type="evidence" value="ECO:0007669"/>
    <property type="project" value="TreeGrafter"/>
</dbReference>
<feature type="coiled-coil region" evidence="2">
    <location>
        <begin position="16"/>
        <end position="50"/>
    </location>
</feature>
<evidence type="ECO:0000313" key="4">
    <source>
        <dbReference type="EMBL" id="KAG6535886.1"/>
    </source>
</evidence>
<dbReference type="EMBL" id="JACMSC010000001">
    <property type="protein sequence ID" value="KAG6535886.1"/>
    <property type="molecule type" value="Genomic_DNA"/>
</dbReference>
<dbReference type="AlphaFoldDB" id="A0A8J5HU74"/>
<evidence type="ECO:0000256" key="2">
    <source>
        <dbReference type="SAM" id="Coils"/>
    </source>
</evidence>
<feature type="compositionally biased region" description="Pro residues" evidence="3">
    <location>
        <begin position="128"/>
        <end position="138"/>
    </location>
</feature>
<evidence type="ECO:0000256" key="3">
    <source>
        <dbReference type="SAM" id="MobiDB-lite"/>
    </source>
</evidence>
<keyword evidence="1 2" id="KW-0175">Coiled coil</keyword>
<dbReference type="OrthoDB" id="1922539at2759"/>
<protein>
    <recommendedName>
        <fullName evidence="6">Protein CHUP1, chloroplastic</fullName>
    </recommendedName>
</protein>
<keyword evidence="5" id="KW-1185">Reference proteome</keyword>
<name>A0A8J5HU74_ZINOF</name>
<feature type="region of interest" description="Disordered" evidence="3">
    <location>
        <begin position="168"/>
        <end position="187"/>
    </location>
</feature>
<evidence type="ECO:0000256" key="1">
    <source>
        <dbReference type="ARBA" id="ARBA00023054"/>
    </source>
</evidence>
<feature type="compositionally biased region" description="Polar residues" evidence="3">
    <location>
        <begin position="71"/>
        <end position="98"/>
    </location>
</feature>
<feature type="region of interest" description="Disordered" evidence="3">
    <location>
        <begin position="71"/>
        <end position="138"/>
    </location>
</feature>
<evidence type="ECO:0000313" key="5">
    <source>
        <dbReference type="Proteomes" id="UP000734854"/>
    </source>
</evidence>